<dbReference type="HOGENOM" id="CLU_1478312_0_0_1"/>
<dbReference type="EMBL" id="AC104782">
    <property type="status" value="NOT_ANNOTATED_CDS"/>
    <property type="molecule type" value="Genomic_DNA"/>
</dbReference>
<dbReference type="OMA" id="NSHRDCK"/>
<dbReference type="EMBL" id="AC010736">
    <property type="status" value="NOT_ANNOTATED_CDS"/>
    <property type="molecule type" value="Genomic_DNA"/>
</dbReference>
<dbReference type="OrthoDB" id="6382204at2759"/>
<dbReference type="GeneTree" id="ENSGT00950000182974"/>
<name>C9JUY1_HUMAN</name>
<evidence type="ECO:0000313" key="1">
    <source>
        <dbReference type="Ensembl" id="ENSP00000407448.2"/>
    </source>
</evidence>
<dbReference type="EMBL" id="AC073118">
    <property type="status" value="NOT_ANNOTATED_CDS"/>
    <property type="molecule type" value="Genomic_DNA"/>
</dbReference>
<dbReference type="EMBL" id="AC133108">
    <property type="status" value="NOT_ANNOTATED_CDS"/>
    <property type="molecule type" value="Genomic_DNA"/>
</dbReference>
<dbReference type="OpenTargets" id="ENSG00000144218"/>
<dbReference type="Bgee" id="ENSG00000144218">
    <property type="expression patterns" value="Expressed in cortical plate and 172 other cell types or tissues"/>
</dbReference>
<reference evidence="1 2" key="3">
    <citation type="journal article" date="2005" name="Nature">
        <title>Generation and annotation of the DNA sequences of human chromosomes 2 and 4.</title>
        <authorList>
            <person name="Hillier L.W."/>
            <person name="Graves T.A."/>
            <person name="Fulton R.S."/>
            <person name="Fulton L.A."/>
            <person name="Pepin K.H."/>
            <person name="Minx P."/>
            <person name="Wagner-McPherson C."/>
            <person name="Layman D."/>
            <person name="Wylie K."/>
            <person name="Sekhon M."/>
            <person name="Becker M.C."/>
            <person name="Fewell G.A."/>
            <person name="Delehaunty K.D."/>
            <person name="Miner T.L."/>
            <person name="Nash W.E."/>
            <person name="Kremitzki C."/>
            <person name="Oddy L."/>
            <person name="Du H."/>
            <person name="Sun H."/>
            <person name="Bradshaw-Cordum H."/>
            <person name="Ali J."/>
            <person name="Carter J."/>
            <person name="Cordes M."/>
            <person name="Harris A."/>
            <person name="Isak A."/>
            <person name="van Brunt A."/>
            <person name="Nguyen C."/>
            <person name="Du F."/>
            <person name="Courtney L."/>
            <person name="Kalicki J."/>
            <person name="Ozersky P."/>
            <person name="Abbott S."/>
            <person name="Armstrong J."/>
            <person name="Belter E.A."/>
            <person name="Caruso L."/>
            <person name="Cedroni M."/>
            <person name="Cotton M."/>
            <person name="Davidson T."/>
            <person name="Desai A."/>
            <person name="Elliott G."/>
            <person name="Erb T."/>
            <person name="Fronick C."/>
            <person name="Gaige T."/>
            <person name="Haakenson W."/>
            <person name="Haglund K."/>
            <person name="Holmes A."/>
            <person name="Harkins R."/>
            <person name="Kim K."/>
            <person name="Kruchowski S.S."/>
            <person name="Strong C.M."/>
            <person name="Grewal N."/>
            <person name="Goyea E."/>
            <person name="Hou S."/>
            <person name="Levy A."/>
            <person name="Martinka S."/>
            <person name="Mead K."/>
            <person name="McLellan M.D."/>
            <person name="Meyer R."/>
            <person name="Randall-Maher J."/>
            <person name="Tomlinson C."/>
            <person name="Dauphin-Kohlberg S."/>
            <person name="Kozlowicz-Reilly A."/>
            <person name="Shah N."/>
            <person name="Swearengen-Shahid S."/>
            <person name="Snider J."/>
            <person name="Strong J.T."/>
            <person name="Thompson J."/>
            <person name="Yoakum M."/>
            <person name="Leonard S."/>
            <person name="Pearman C."/>
            <person name="Trani L."/>
            <person name="Radionenko M."/>
            <person name="Waligorski J.E."/>
            <person name="Wang C."/>
            <person name="Rock S.M."/>
            <person name="Tin-Wollam A.M."/>
            <person name="Maupin R."/>
            <person name="Latreille P."/>
            <person name="Wendl M.C."/>
            <person name="Yang S.P."/>
            <person name="Pohl C."/>
            <person name="Wallis J.W."/>
            <person name="Spieth J."/>
            <person name="Bieri T.A."/>
            <person name="Berkowicz N."/>
            <person name="Nelson J.O."/>
            <person name="Osborne J."/>
            <person name="Ding L."/>
            <person name="Meyer R."/>
            <person name="Sabo A."/>
            <person name="Shotland Y."/>
            <person name="Sinha P."/>
            <person name="Wohldmann P.E."/>
            <person name="Cook L.L."/>
            <person name="Hickenbotham M.T."/>
            <person name="Eldred J."/>
            <person name="Williams D."/>
            <person name="Jones T.A."/>
            <person name="She X."/>
            <person name="Ciccarelli F.D."/>
            <person name="Izaurralde E."/>
            <person name="Taylor J."/>
            <person name="Schmutz J."/>
            <person name="Myers R.M."/>
            <person name="Cox D.R."/>
            <person name="Huang X."/>
            <person name="McPherson J.D."/>
            <person name="Mardis E.R."/>
            <person name="Clifton S.W."/>
            <person name="Warren W.C."/>
            <person name="Chinwalla A.T."/>
            <person name="Eddy S.R."/>
            <person name="Marra M.A."/>
            <person name="Ovcharenko I."/>
            <person name="Furey T.S."/>
            <person name="Miller W."/>
            <person name="Eichler E.E."/>
            <person name="Bork P."/>
            <person name="Suyama M."/>
            <person name="Torrents D."/>
            <person name="Waterston R.H."/>
            <person name="Wilson R.K."/>
        </authorList>
    </citation>
    <scope>NUCLEOTIDE SEQUENCE [LARGE SCALE GENOMIC DNA]</scope>
</reference>
<sequence length="54" mass="6375">MDSFDLALLQEWDLESLWGEDILNQRNDSLVVEFQSSASRCRSVYEPDRNALRR</sequence>
<dbReference type="ProteomicsDB" id="11798"/>
<organism evidence="1 2">
    <name type="scientific">Homo sapiens</name>
    <name type="common">Human</name>
    <dbReference type="NCBI Taxonomy" id="9606"/>
    <lineage>
        <taxon>Eukaryota</taxon>
        <taxon>Metazoa</taxon>
        <taxon>Chordata</taxon>
        <taxon>Craniata</taxon>
        <taxon>Vertebrata</taxon>
        <taxon>Euteleostomi</taxon>
        <taxon>Mammalia</taxon>
        <taxon>Eutheria</taxon>
        <taxon>Euarchontoglires</taxon>
        <taxon>Primates</taxon>
        <taxon>Haplorrhini</taxon>
        <taxon>Catarrhini</taxon>
        <taxon>Hominidae</taxon>
        <taxon>Homo</taxon>
    </lineage>
</organism>
<feature type="non-terminal residue" evidence="1">
    <location>
        <position position="54"/>
    </location>
</feature>
<dbReference type="Antibodypedia" id="32831">
    <property type="antibodies" value="57 antibodies from 17 providers"/>
</dbReference>
<dbReference type="EMBL" id="AC092667">
    <property type="status" value="NOT_ANNOTATED_CDS"/>
    <property type="molecule type" value="Genomic_DNA"/>
</dbReference>
<dbReference type="EMBL" id="AC093373">
    <property type="status" value="NOT_ANNOTATED_CDS"/>
    <property type="molecule type" value="Genomic_DNA"/>
</dbReference>
<evidence type="ECO:0000313" key="2">
    <source>
        <dbReference type="Proteomes" id="UP000005640"/>
    </source>
</evidence>
<keyword evidence="2" id="KW-1185">Reference proteome</keyword>
<dbReference type="Ensembl" id="ENST00000415384.2">
    <property type="protein sequence ID" value="ENSP00000407448.2"/>
    <property type="gene ID" value="ENSG00000144218.21"/>
</dbReference>
<reference evidence="1 2" key="1">
    <citation type="journal article" date="2001" name="Nature">
        <title>Initial sequencing and analysis of the human genome.</title>
        <authorList>
            <consortium name="International Human Genome Sequencing Consortium"/>
            <person name="Lander E.S."/>
            <person name="Linton L.M."/>
            <person name="Birren B."/>
            <person name="Nusbaum C."/>
            <person name="Zody M.C."/>
            <person name="Baldwin J."/>
            <person name="Devon K."/>
            <person name="Dewar K."/>
            <person name="Doyle M."/>
            <person name="FitzHugh W."/>
            <person name="Funke R."/>
            <person name="Gage D."/>
            <person name="Harris K."/>
            <person name="Heaford A."/>
            <person name="Howland J."/>
            <person name="Kann L."/>
            <person name="Lehoczky J."/>
            <person name="LeVine R."/>
            <person name="McEwan P."/>
            <person name="McKernan K."/>
            <person name="Meldrim J."/>
            <person name="Mesirov J.P."/>
            <person name="Miranda C."/>
            <person name="Morris W."/>
            <person name="Naylor J."/>
            <person name="Raymond C."/>
            <person name="Rosetti M."/>
            <person name="Santos R."/>
            <person name="Sheridan A."/>
            <person name="Sougnez C."/>
            <person name="Stange-Thomann N."/>
            <person name="Stojanovic N."/>
            <person name="Subramanian A."/>
            <person name="Wyman D."/>
            <person name="Rogers J."/>
            <person name="Sulston J."/>
            <person name="Ainscough R."/>
            <person name="Beck S."/>
            <person name="Bentley D."/>
            <person name="Burton J."/>
            <person name="Clee C."/>
            <person name="Carter N."/>
            <person name="Coulson A."/>
            <person name="Deadman R."/>
            <person name="Deloukas P."/>
            <person name="Dunham A."/>
            <person name="Dunham I."/>
            <person name="Durbin R."/>
            <person name="French L."/>
            <person name="Grafham D."/>
            <person name="Gregory S."/>
            <person name="Hubbard T."/>
            <person name="Humphray S."/>
            <person name="Hunt A."/>
            <person name="Jones M."/>
            <person name="Lloyd C."/>
            <person name="McMurray A."/>
            <person name="Matthews L."/>
            <person name="Mercer S."/>
            <person name="Milne S."/>
            <person name="Mullikin J.C."/>
            <person name="Mungall A."/>
            <person name="Plumb R."/>
            <person name="Ross M."/>
            <person name="Shownkeen R."/>
            <person name="Sims S."/>
            <person name="Waterston R.H."/>
            <person name="Wilson R.K."/>
            <person name="Hillier L.W."/>
            <person name="McPherson J.D."/>
            <person name="Marra M.A."/>
            <person name="Mardis E.R."/>
            <person name="Fulton L.A."/>
            <person name="Chinwalla A.T."/>
            <person name="Pepin K.H."/>
            <person name="Gish W.R."/>
            <person name="Chissoe S.L."/>
            <person name="Wendl M.C."/>
            <person name="Delehaunty K.D."/>
            <person name="Miner T.L."/>
            <person name="Delehaunty A."/>
            <person name="Kramer J.B."/>
            <person name="Cook L.L."/>
            <person name="Fulton R.S."/>
            <person name="Johnson D.L."/>
            <person name="Minx P.J."/>
            <person name="Clifton S.W."/>
            <person name="Hawkins T."/>
            <person name="Branscomb E."/>
            <person name="Predki P."/>
            <person name="Richardson P."/>
            <person name="Wenning S."/>
            <person name="Slezak T."/>
            <person name="Doggett N."/>
            <person name="Cheng J.F."/>
            <person name="Olsen A."/>
            <person name="Lucas S."/>
            <person name="Elkin C."/>
            <person name="Uberbacher E."/>
            <person name="Frazier M."/>
            <person name="Gibbs R.A."/>
            <person name="Muzny D.M."/>
            <person name="Scherer S.E."/>
            <person name="Bouck J.B."/>
            <person name="Sodergren E.J."/>
            <person name="Worley K.C."/>
            <person name="Rives C.M."/>
            <person name="Gorrell J.H."/>
            <person name="Metzker M.L."/>
            <person name="Naylor S.L."/>
            <person name="Kucherlapati R.S."/>
            <person name="Nelson D.L."/>
            <person name="Weinstock G.M."/>
            <person name="Sakaki Y."/>
            <person name="Fujiyama A."/>
            <person name="Hattori M."/>
            <person name="Yada T."/>
            <person name="Toyoda A."/>
            <person name="Itoh T."/>
            <person name="Kawagoe C."/>
            <person name="Watanabe H."/>
            <person name="Totoki Y."/>
            <person name="Taylor T."/>
            <person name="Weissenbach J."/>
            <person name="Heilig R."/>
            <person name="Saurin W."/>
            <person name="Artiguenave F."/>
            <person name="Brottier P."/>
            <person name="Bruls T."/>
            <person name="Pelletier E."/>
            <person name="Robert C."/>
            <person name="Wincker P."/>
            <person name="Smith D.R."/>
            <person name="Doucette-Stamm L."/>
            <person name="Rubenfield M."/>
            <person name="Weinstock K."/>
            <person name="Lee H.M."/>
            <person name="Dubois J."/>
            <person name="Rosenthal A."/>
            <person name="Platzer M."/>
            <person name="Nyakatura G."/>
            <person name="Taudien S."/>
            <person name="Rump A."/>
            <person name="Yang H."/>
            <person name="Yu J."/>
            <person name="Wang J."/>
            <person name="Huang G."/>
            <person name="Gu J."/>
            <person name="Hood L."/>
            <person name="Rowen L."/>
            <person name="Madan A."/>
            <person name="Qin S."/>
            <person name="Davis R.W."/>
            <person name="Federspiel N.A."/>
            <person name="Abola A.P."/>
            <person name="Proctor M.J."/>
            <person name="Myers R.M."/>
            <person name="Schmutz J."/>
            <person name="Dickson M."/>
            <person name="Grimwood J."/>
            <person name="Cox D.R."/>
            <person name="Olson M.V."/>
            <person name="Kaul R."/>
            <person name="Raymond C."/>
            <person name="Shimizu N."/>
            <person name="Kawasaki K."/>
            <person name="Minoshima S."/>
            <person name="Evans G.A."/>
            <person name="Athanasiou M."/>
            <person name="Schultz R."/>
            <person name="Roe B.A."/>
            <person name="Chen F."/>
            <person name="Pan H."/>
            <person name="Ramser J."/>
            <person name="Lehrach H."/>
            <person name="Reinhardt R."/>
            <person name="McCombie W.R."/>
            <person name="de la Bastide M."/>
            <person name="Dedhia N."/>
            <person name="Blocker H."/>
            <person name="Hornischer K."/>
            <person name="Nordsiek G."/>
            <person name="Agarwala R."/>
            <person name="Aravind L."/>
            <person name="Bailey J.A."/>
            <person name="Bateman A."/>
            <person name="Batzoglou S."/>
            <person name="Birney E."/>
            <person name="Bork P."/>
            <person name="Brown D.G."/>
            <person name="Burge C.B."/>
            <person name="Cerutti L."/>
            <person name="Chen H.C."/>
            <person name="Church D."/>
            <person name="Clamp M."/>
            <person name="Copley R.R."/>
            <person name="Doerks T."/>
            <person name="Eddy S.R."/>
            <person name="Eichler E.E."/>
            <person name="Furey T.S."/>
            <person name="Galagan J."/>
            <person name="Gilbert J.G."/>
            <person name="Harmon C."/>
            <person name="Hayashizaki Y."/>
            <person name="Haussler D."/>
            <person name="Hermjakob H."/>
            <person name="Hokamp K."/>
            <person name="Jang W."/>
            <person name="Johnson L.S."/>
            <person name="Jones T.A."/>
            <person name="Kasif S."/>
            <person name="Kaspryzk A."/>
            <person name="Kennedy S."/>
            <person name="Kent W.J."/>
            <person name="Kitts P."/>
            <person name="Koonin E.V."/>
            <person name="Korf I."/>
            <person name="Kulp D."/>
            <person name="Lancet D."/>
            <person name="Lowe T.M."/>
            <person name="McLysaght A."/>
            <person name="Mikkelsen T."/>
            <person name="Moran J.V."/>
            <person name="Mulder N."/>
            <person name="Pollara V.J."/>
            <person name="Ponting C.P."/>
            <person name="Schuler G."/>
            <person name="Schultz J."/>
            <person name="Slater G."/>
            <person name="Smit A.F."/>
            <person name="Stupka E."/>
            <person name="Szustakowski J."/>
            <person name="Thierry-Mieg D."/>
            <person name="Thierry-Mieg J."/>
            <person name="Wagner L."/>
            <person name="Wallis J."/>
            <person name="Wheeler R."/>
            <person name="Williams A."/>
            <person name="Wolf Y.I."/>
            <person name="Wolfe K.H."/>
            <person name="Yang S.P."/>
            <person name="Yeh R.F."/>
            <person name="Collins F."/>
            <person name="Guyer M.S."/>
            <person name="Peterson J."/>
            <person name="Felsenfeld A."/>
            <person name="Wetterstrand K.A."/>
            <person name="Patrinos A."/>
            <person name="Morgan M.J."/>
            <person name="de Jong P."/>
            <person name="Catanese J.J."/>
            <person name="Osoegawa K."/>
            <person name="Shizuya H."/>
            <person name="Choi S."/>
            <person name="Chen Y.J."/>
        </authorList>
    </citation>
    <scope>NUCLEOTIDE SEQUENCE [LARGE SCALE GENOMIC DNA]</scope>
</reference>
<dbReference type="EMBL" id="AC114793">
    <property type="status" value="NOT_ANNOTATED_CDS"/>
    <property type="molecule type" value="Genomic_DNA"/>
</dbReference>
<evidence type="ECO:0007829" key="3">
    <source>
        <dbReference type="PeptideAtlas" id="C9JUY1"/>
    </source>
</evidence>
<dbReference type="UCSC" id="uc061mhx.1">
    <property type="organism name" value="human"/>
</dbReference>
<dbReference type="VEuPathDB" id="HostDB:ENSG00000144218"/>
<gene>
    <name evidence="1" type="primary">AFF3</name>
</gene>
<reference evidence="1" key="5">
    <citation type="submission" date="2025-09" db="UniProtKB">
        <authorList>
            <consortium name="Ensembl"/>
        </authorList>
    </citation>
    <scope>IDENTIFICATION</scope>
</reference>
<dbReference type="AlphaFoldDB" id="C9JUY1"/>
<dbReference type="EMBL" id="KF456685">
    <property type="status" value="NOT_ANNOTATED_CDS"/>
    <property type="molecule type" value="Genomic_DNA"/>
</dbReference>
<dbReference type="Proteomes" id="UP000005640">
    <property type="component" value="Chromosome 2"/>
</dbReference>
<protein>
    <submittedName>
        <fullName evidence="1">ALF transcription elongation factor 3</fullName>
    </submittedName>
</protein>
<reference evidence="1 2" key="2">
    <citation type="journal article" date="2004" name="Nature">
        <title>Finishing the euchromatic sequence of the human genome.</title>
        <authorList>
            <consortium name="International Human Genome Sequencing Consortium"/>
        </authorList>
    </citation>
    <scope>NUCLEOTIDE SEQUENCE [LARGE SCALE GENOMIC DNA]</scope>
</reference>
<keyword evidence="3 4" id="KW-1267">Proteomics identification</keyword>
<dbReference type="EMBL" id="AC018690">
    <property type="status" value="NOT_ANNOTATED_CDS"/>
    <property type="molecule type" value="Genomic_DNA"/>
</dbReference>
<accession>C9JUY1</accession>
<dbReference type="HGNC" id="HGNC:6473">
    <property type="gene designation" value="AFF3"/>
</dbReference>
<dbReference type="ChiTaRS" id="AFF3">
    <property type="organism name" value="human"/>
</dbReference>
<reference evidence="1" key="4">
    <citation type="submission" date="2025-08" db="UniProtKB">
        <authorList>
            <consortium name="Ensembl"/>
        </authorList>
    </citation>
    <scope>IDENTIFICATION</scope>
</reference>
<proteinExistence type="evidence at protein level"/>
<evidence type="ECO:0007829" key="4">
    <source>
        <dbReference type="ProteomicsDB" id="C9JUY1"/>
    </source>
</evidence>
<dbReference type="ExpressionAtlas" id="C9JUY1">
    <property type="expression patterns" value="baseline and differential"/>
</dbReference>